<sequence>MDILMLNETEVQSLLDPEMLLDQLSEGFRAQSRGQVNAPKRIEVTVPNTGLLLAMPAYQQSREVTVKLVTLFHGNKQLGIPVHQALICLFDPETGTPLSLMDGTSITALRTAGAAALSTRILARTDSRVLAIVGAGVQGHAHLLMLPHTRSFSEIRVASRHFTHAEQLAAIDARARAVETAEEAVRGADVVCLCTNAVEPVIRLDWLTPGVHVTSVGYAPPGGELDPKVIASARLFVEARQAFEPPPAGCAELAGLDASSGTELGEVLLGQGQGRQSTDEITVYKAMGHASEDMVAASLVYHRAKQEGVGRSVVF</sequence>
<dbReference type="Gene3D" id="3.30.1780.10">
    <property type="entry name" value="ornithine cyclodeaminase, domain 1"/>
    <property type="match status" value="1"/>
</dbReference>
<protein>
    <submittedName>
        <fullName evidence="1">Ornithine cyclodeaminase</fullName>
    </submittedName>
</protein>
<dbReference type="Gene3D" id="3.40.50.720">
    <property type="entry name" value="NAD(P)-binding Rossmann-like Domain"/>
    <property type="match status" value="1"/>
</dbReference>
<dbReference type="PANTHER" id="PTHR13812:SF19">
    <property type="entry name" value="KETIMINE REDUCTASE MU-CRYSTALLIN"/>
    <property type="match status" value="1"/>
</dbReference>
<keyword evidence="2" id="KW-1185">Reference proteome</keyword>
<dbReference type="PANTHER" id="PTHR13812">
    <property type="entry name" value="KETIMINE REDUCTASE MU-CRYSTALLIN"/>
    <property type="match status" value="1"/>
</dbReference>
<comment type="caution">
    <text evidence="1">The sequence shown here is derived from an EMBL/GenBank/DDBJ whole genome shotgun (WGS) entry which is preliminary data.</text>
</comment>
<dbReference type="InterPro" id="IPR023401">
    <property type="entry name" value="ODC_N"/>
</dbReference>
<dbReference type="RefSeq" id="WP_220198101.1">
    <property type="nucleotide sequence ID" value="NZ_BNJF01000004.1"/>
</dbReference>
<dbReference type="GO" id="GO:0042562">
    <property type="term" value="F:hormone binding"/>
    <property type="evidence" value="ECO:0007669"/>
    <property type="project" value="TreeGrafter"/>
</dbReference>
<dbReference type="InterPro" id="IPR003462">
    <property type="entry name" value="ODC_Mu_crystall"/>
</dbReference>
<dbReference type="AlphaFoldDB" id="A0A8J3MV64"/>
<dbReference type="PIRSF" id="PIRSF001439">
    <property type="entry name" value="CryM"/>
    <property type="match status" value="1"/>
</dbReference>
<name>A0A8J3MV64_9CHLR</name>
<dbReference type="EMBL" id="BNJF01000004">
    <property type="protein sequence ID" value="GHO48970.1"/>
    <property type="molecule type" value="Genomic_DNA"/>
</dbReference>
<dbReference type="SUPFAM" id="SSF51735">
    <property type="entry name" value="NAD(P)-binding Rossmann-fold domains"/>
    <property type="match status" value="1"/>
</dbReference>
<proteinExistence type="predicted"/>
<evidence type="ECO:0000313" key="2">
    <source>
        <dbReference type="Proteomes" id="UP000612362"/>
    </source>
</evidence>
<accession>A0A8J3MV64</accession>
<reference evidence="1" key="1">
    <citation type="submission" date="2020-10" db="EMBL/GenBank/DDBJ databases">
        <title>Taxonomic study of unclassified bacteria belonging to the class Ktedonobacteria.</title>
        <authorList>
            <person name="Yabe S."/>
            <person name="Wang C.M."/>
            <person name="Zheng Y."/>
            <person name="Sakai Y."/>
            <person name="Cavaletti L."/>
            <person name="Monciardini P."/>
            <person name="Donadio S."/>
        </authorList>
    </citation>
    <scope>NUCLEOTIDE SEQUENCE</scope>
    <source>
        <strain evidence="1">SOSP1-1</strain>
    </source>
</reference>
<dbReference type="Pfam" id="PF02423">
    <property type="entry name" value="OCD_Mu_crystall"/>
    <property type="match status" value="1"/>
</dbReference>
<gene>
    <name evidence="1" type="ORF">KSX_71330</name>
</gene>
<dbReference type="InterPro" id="IPR036291">
    <property type="entry name" value="NAD(P)-bd_dom_sf"/>
</dbReference>
<evidence type="ECO:0000313" key="1">
    <source>
        <dbReference type="EMBL" id="GHO48970.1"/>
    </source>
</evidence>
<organism evidence="1 2">
    <name type="scientific">Ktedonospora formicarum</name>
    <dbReference type="NCBI Taxonomy" id="2778364"/>
    <lineage>
        <taxon>Bacteria</taxon>
        <taxon>Bacillati</taxon>
        <taxon>Chloroflexota</taxon>
        <taxon>Ktedonobacteria</taxon>
        <taxon>Ktedonobacterales</taxon>
        <taxon>Ktedonobacteraceae</taxon>
        <taxon>Ktedonospora</taxon>
    </lineage>
</organism>
<dbReference type="Proteomes" id="UP000612362">
    <property type="component" value="Unassembled WGS sequence"/>
</dbReference>
<dbReference type="GO" id="GO:0005737">
    <property type="term" value="C:cytoplasm"/>
    <property type="evidence" value="ECO:0007669"/>
    <property type="project" value="TreeGrafter"/>
</dbReference>